<dbReference type="AlphaFoldDB" id="A0AAV7Z123"/>
<protein>
    <submittedName>
        <fullName evidence="2">Cytoplasmic protein-related</fullName>
    </submittedName>
</protein>
<proteinExistence type="predicted"/>
<evidence type="ECO:0000313" key="3">
    <source>
        <dbReference type="Proteomes" id="UP001146793"/>
    </source>
</evidence>
<dbReference type="PANTHER" id="PTHR33303">
    <property type="entry name" value="CYTOPLASMIC PROTEIN-RELATED"/>
    <property type="match status" value="1"/>
</dbReference>
<dbReference type="PANTHER" id="PTHR33303:SF2">
    <property type="entry name" value="COA-BINDING DOMAIN-CONTAINING PROTEIN"/>
    <property type="match status" value="1"/>
</dbReference>
<dbReference type="InterPro" id="IPR036291">
    <property type="entry name" value="NAD(P)-bd_dom_sf"/>
</dbReference>
<dbReference type="Pfam" id="PF13380">
    <property type="entry name" value="CoA_binding_2"/>
    <property type="match status" value="1"/>
</dbReference>
<feature type="domain" description="CoA-binding" evidence="1">
    <location>
        <begin position="4"/>
        <end position="97"/>
    </location>
</feature>
<dbReference type="Proteomes" id="UP001146793">
    <property type="component" value="Unassembled WGS sequence"/>
</dbReference>
<dbReference type="EMBL" id="JANTQA010000036">
    <property type="protein sequence ID" value="KAJ3435762.1"/>
    <property type="molecule type" value="Genomic_DNA"/>
</dbReference>
<evidence type="ECO:0000259" key="1">
    <source>
        <dbReference type="SMART" id="SM00881"/>
    </source>
</evidence>
<organism evidence="2 3">
    <name type="scientific">Anaeramoeba flamelloides</name>
    <dbReference type="NCBI Taxonomy" id="1746091"/>
    <lineage>
        <taxon>Eukaryota</taxon>
        <taxon>Metamonada</taxon>
        <taxon>Anaeramoebidae</taxon>
        <taxon>Anaeramoeba</taxon>
    </lineage>
</organism>
<dbReference type="Gene3D" id="3.40.50.720">
    <property type="entry name" value="NAD(P)-binding Rossmann-like Domain"/>
    <property type="match status" value="1"/>
</dbReference>
<sequence>MMNIINKKFTYAVIGASNNIQKYGYKIVKDLVQSGFNVVPINPHEQQIQNLQAYQTIKQAEKKIDVVVFVVPPKVTAKILPQLKEQNITKAWMQPGSESEEAIQYCKQNEIECMHDACIMIERLK</sequence>
<name>A0AAV7Z123_9EUKA</name>
<gene>
    <name evidence="2" type="ORF">M0812_17801</name>
</gene>
<comment type="caution">
    <text evidence="2">The sequence shown here is derived from an EMBL/GenBank/DDBJ whole genome shotgun (WGS) entry which is preliminary data.</text>
</comment>
<dbReference type="SUPFAM" id="SSF51735">
    <property type="entry name" value="NAD(P)-binding Rossmann-fold domains"/>
    <property type="match status" value="1"/>
</dbReference>
<dbReference type="InterPro" id="IPR003781">
    <property type="entry name" value="CoA-bd"/>
</dbReference>
<dbReference type="SMART" id="SM00881">
    <property type="entry name" value="CoA_binding"/>
    <property type="match status" value="1"/>
</dbReference>
<accession>A0AAV7Z123</accession>
<evidence type="ECO:0000313" key="2">
    <source>
        <dbReference type="EMBL" id="KAJ3435762.1"/>
    </source>
</evidence>
<reference evidence="2" key="1">
    <citation type="submission" date="2022-08" db="EMBL/GenBank/DDBJ databases">
        <title>Novel sulphate-reducing endosymbionts in the free-living metamonad Anaeramoeba.</title>
        <authorList>
            <person name="Jerlstrom-Hultqvist J."/>
            <person name="Cepicka I."/>
            <person name="Gallot-Lavallee L."/>
            <person name="Salas-Leiva D."/>
            <person name="Curtis B.A."/>
            <person name="Zahonova K."/>
            <person name="Pipaliya S."/>
            <person name="Dacks J."/>
            <person name="Roger A.J."/>
        </authorList>
    </citation>
    <scope>NUCLEOTIDE SEQUENCE</scope>
    <source>
        <strain evidence="2">Busselton2</strain>
    </source>
</reference>